<dbReference type="InterPro" id="IPR015943">
    <property type="entry name" value="WD40/YVTN_repeat-like_dom_sf"/>
</dbReference>
<feature type="compositionally biased region" description="Basic and acidic residues" evidence="2">
    <location>
        <begin position="417"/>
        <end position="430"/>
    </location>
</feature>
<protein>
    <submittedName>
        <fullName evidence="3">Uncharacterized protein</fullName>
    </submittedName>
</protein>
<feature type="region of interest" description="Disordered" evidence="2">
    <location>
        <begin position="849"/>
        <end position="876"/>
    </location>
</feature>
<dbReference type="PROSITE" id="PS50294">
    <property type="entry name" value="WD_REPEATS_REGION"/>
    <property type="match status" value="1"/>
</dbReference>
<keyword evidence="1" id="KW-0853">WD repeat</keyword>
<feature type="compositionally biased region" description="Polar residues" evidence="2">
    <location>
        <begin position="738"/>
        <end position="750"/>
    </location>
</feature>
<dbReference type="AlphaFoldDB" id="A0A1B6L488"/>
<feature type="non-terminal residue" evidence="3">
    <location>
        <position position="1"/>
    </location>
</feature>
<feature type="compositionally biased region" description="Basic and acidic residues" evidence="2">
    <location>
        <begin position="723"/>
        <end position="735"/>
    </location>
</feature>
<dbReference type="EMBL" id="GEBQ01021507">
    <property type="protein sequence ID" value="JAT18470.1"/>
    <property type="molecule type" value="Transcribed_RNA"/>
</dbReference>
<feature type="region of interest" description="Disordered" evidence="2">
    <location>
        <begin position="1"/>
        <end position="69"/>
    </location>
</feature>
<dbReference type="InterPro" id="IPR052651">
    <property type="entry name" value="WDR81"/>
</dbReference>
<dbReference type="InterPro" id="IPR036322">
    <property type="entry name" value="WD40_repeat_dom_sf"/>
</dbReference>
<dbReference type="PROSITE" id="PS50082">
    <property type="entry name" value="WD_REPEATS_2"/>
    <property type="match status" value="1"/>
</dbReference>
<dbReference type="PANTHER" id="PTHR44662">
    <property type="entry name" value="WD REPEAT-CONTAINING PROTEIN 81"/>
    <property type="match status" value="1"/>
</dbReference>
<dbReference type="SUPFAM" id="SSF50978">
    <property type="entry name" value="WD40 repeat-like"/>
    <property type="match status" value="1"/>
</dbReference>
<gene>
    <name evidence="3" type="ORF">g.45479</name>
</gene>
<proteinExistence type="predicted"/>
<name>A0A1B6L488_9HEMI</name>
<accession>A0A1B6L488</accession>
<feature type="compositionally biased region" description="Polar residues" evidence="2">
    <location>
        <begin position="853"/>
        <end position="863"/>
    </location>
</feature>
<evidence type="ECO:0000313" key="3">
    <source>
        <dbReference type="EMBL" id="JAT18470.1"/>
    </source>
</evidence>
<dbReference type="Pfam" id="PF00400">
    <property type="entry name" value="WD40"/>
    <property type="match status" value="3"/>
</dbReference>
<dbReference type="GO" id="GO:0005739">
    <property type="term" value="C:mitochondrion"/>
    <property type="evidence" value="ECO:0007669"/>
    <property type="project" value="TreeGrafter"/>
</dbReference>
<sequence>GLTPPHTYRQATKTGSDEEEGPSSGGEENITNPTPHSSPLALTRLLSRSRSSLQTSGSSPGDKQGSISLPHDYNPVALLTAVETLHTFTGPHADTTLPATGDQLSQAAQCKQVVAARRHQEMQVLGCLIVEMFLSNKLRLCGSAPVFAQRLSICREVLSANRDSLPRYVRSLVTLLLDESGGETPITSLGTPSPSAHQLLQPSLSSPLLPLPPYFPTLYSLVTSLHEHCQAITLLHRLRETHPDSEEILSASVQQLCEWKVQSVAKFLQQLVEMPQFSVDLVQSYVLQMMTDPDTAVSAAWYLFDPIARLLGPTASAKVLLEPLVRLYDCDHSLSSPRQLKKRIKLYHRSFLLRLIVRFRLRVFLDHFITPLVEAVGGYHDVDVALTTGSIEQSDDVEEATECPSVLSPLDEDSSADSEKTPVVDGKSEAEVLETDTELEPEVFVLETDDNVGELNQSEQIASLLLDLQTDDVEDSESQRDTPTHELTREMKEQDLATWSTDTEVVEEQKTEYNKTYLLEVSEVGVASMQWLAHRLGPVLTATHLSRNLLRMLSLCYAGQGCSQVHHSQLQGDDNAASVLQCLTSIVGLYGEQFIVLQYLPATADVISLARKKLTSSLEAGVVAHLTLLTHCMPQLTDNTLHQLFQEVILSRVCGPALRLISSSRQLFPGLVSARRAVVLKLVDCLHALMLRATTQHKIALVHTISRFYLAFSKARGQLEESRGDDQVSKVKEYESAGSFSPPQSNTAESDSIKSKALEELASVMTEELAYWSYVPFANFFGEPLMEQSLKNHALIKQLCSEYLQSCDKSQTENGQIFDQQGESDVEDSVGSLGTNVVIIGNRIDLQEPSLGRSASPNTSVASEDNPDNGSRRLENNSRHLRGNWLSYWQHEVGHTSSQLNIKQIRLLGFSGHGNSVRSLTTLDNENSFLSASRDKTVKVWSLRSMGDGNTTCPAQWTYTGHRKSVLSVGFCEASRLAVSCDSVVHLWDPYVGRIVSQTDPTRNPPVNTLRSLPAPSHQILAATTDPTLRTLDSRVGGYVNEMKVAMSSAGLIRCICVAPGGTWVALGQASGFLTVIDLRTGTMLTAWKGHDGEVLQLVAVNDHTIISSSLDQAVSVWNALDGKLKFNIKGPTEPVHCLDLYNGELVSGTTANRIGVHTSIDPSASFSSTRLRSDSFRGVLTTLQVLPLNRILLIGADTGAITLIC</sequence>
<feature type="compositionally biased region" description="Low complexity" evidence="2">
    <location>
        <begin position="37"/>
        <end position="61"/>
    </location>
</feature>
<dbReference type="PANTHER" id="PTHR44662:SF1">
    <property type="entry name" value="WD REPEAT-CONTAINING PROTEIN 81"/>
    <property type="match status" value="1"/>
</dbReference>
<organism evidence="3">
    <name type="scientific">Graphocephala atropunctata</name>
    <dbReference type="NCBI Taxonomy" id="36148"/>
    <lineage>
        <taxon>Eukaryota</taxon>
        <taxon>Metazoa</taxon>
        <taxon>Ecdysozoa</taxon>
        <taxon>Arthropoda</taxon>
        <taxon>Hexapoda</taxon>
        <taxon>Insecta</taxon>
        <taxon>Pterygota</taxon>
        <taxon>Neoptera</taxon>
        <taxon>Paraneoptera</taxon>
        <taxon>Hemiptera</taxon>
        <taxon>Auchenorrhyncha</taxon>
        <taxon>Membracoidea</taxon>
        <taxon>Cicadellidae</taxon>
        <taxon>Cicadellinae</taxon>
        <taxon>Cicadellini</taxon>
        <taxon>Graphocephala</taxon>
    </lineage>
</organism>
<dbReference type="GO" id="GO:0035014">
    <property type="term" value="F:phosphatidylinositol 3-kinase regulator activity"/>
    <property type="evidence" value="ECO:0007669"/>
    <property type="project" value="TreeGrafter"/>
</dbReference>
<reference evidence="3" key="1">
    <citation type="submission" date="2015-11" db="EMBL/GenBank/DDBJ databases">
        <title>De novo transcriptome assembly of four potential Pierce s Disease insect vectors from Arizona vineyards.</title>
        <authorList>
            <person name="Tassone E.E."/>
        </authorList>
    </citation>
    <scope>NUCLEOTIDE SEQUENCE</scope>
</reference>
<feature type="region of interest" description="Disordered" evidence="2">
    <location>
        <begin position="406"/>
        <end position="432"/>
    </location>
</feature>
<evidence type="ECO:0000256" key="2">
    <source>
        <dbReference type="SAM" id="MobiDB-lite"/>
    </source>
</evidence>
<feature type="repeat" description="WD" evidence="1">
    <location>
        <begin position="910"/>
        <end position="945"/>
    </location>
</feature>
<dbReference type="SMART" id="SM00320">
    <property type="entry name" value="WD40"/>
    <property type="match status" value="5"/>
</dbReference>
<dbReference type="Gene3D" id="2.130.10.10">
    <property type="entry name" value="YVTN repeat-like/Quinoprotein amine dehydrogenase"/>
    <property type="match status" value="2"/>
</dbReference>
<evidence type="ECO:0000256" key="1">
    <source>
        <dbReference type="PROSITE-ProRule" id="PRU00221"/>
    </source>
</evidence>
<feature type="region of interest" description="Disordered" evidence="2">
    <location>
        <begin position="723"/>
        <end position="752"/>
    </location>
</feature>
<dbReference type="GO" id="GO:0035973">
    <property type="term" value="P:aggrephagy"/>
    <property type="evidence" value="ECO:0007669"/>
    <property type="project" value="TreeGrafter"/>
</dbReference>
<dbReference type="InterPro" id="IPR001680">
    <property type="entry name" value="WD40_rpt"/>
</dbReference>